<proteinExistence type="predicted"/>
<dbReference type="AlphaFoldDB" id="A0A9N9EQC2"/>
<evidence type="ECO:0000313" key="1">
    <source>
        <dbReference type="EMBL" id="CAG8684745.1"/>
    </source>
</evidence>
<gene>
    <name evidence="1" type="ORF">AGERDE_LOCUS12824</name>
</gene>
<comment type="caution">
    <text evidence="1">The sequence shown here is derived from an EMBL/GenBank/DDBJ whole genome shotgun (WGS) entry which is preliminary data.</text>
</comment>
<sequence>LEWMLIGCPSEIGYFDSTTRDKEIKTGSTILRSCRINLDRFLSPSIVVSLNVEYPTTRKTPIFKASYQILQKFYPTIEIKVEPIKNEYIEFLNECEEIAITILWCVLFEGSQGVFNQQGYHQDELF</sequence>
<keyword evidence="2" id="KW-1185">Reference proteome</keyword>
<name>A0A9N9EQC2_9GLOM</name>
<dbReference type="EMBL" id="CAJVPL010011688">
    <property type="protein sequence ID" value="CAG8684745.1"/>
    <property type="molecule type" value="Genomic_DNA"/>
</dbReference>
<evidence type="ECO:0000313" key="2">
    <source>
        <dbReference type="Proteomes" id="UP000789831"/>
    </source>
</evidence>
<organism evidence="1 2">
    <name type="scientific">Ambispora gerdemannii</name>
    <dbReference type="NCBI Taxonomy" id="144530"/>
    <lineage>
        <taxon>Eukaryota</taxon>
        <taxon>Fungi</taxon>
        <taxon>Fungi incertae sedis</taxon>
        <taxon>Mucoromycota</taxon>
        <taxon>Glomeromycotina</taxon>
        <taxon>Glomeromycetes</taxon>
        <taxon>Archaeosporales</taxon>
        <taxon>Ambisporaceae</taxon>
        <taxon>Ambispora</taxon>
    </lineage>
</organism>
<feature type="non-terminal residue" evidence="1">
    <location>
        <position position="1"/>
    </location>
</feature>
<dbReference type="Proteomes" id="UP000789831">
    <property type="component" value="Unassembled WGS sequence"/>
</dbReference>
<dbReference type="OrthoDB" id="2428127at2759"/>
<reference evidence="1" key="1">
    <citation type="submission" date="2021-06" db="EMBL/GenBank/DDBJ databases">
        <authorList>
            <person name="Kallberg Y."/>
            <person name="Tangrot J."/>
            <person name="Rosling A."/>
        </authorList>
    </citation>
    <scope>NUCLEOTIDE SEQUENCE</scope>
    <source>
        <strain evidence="1">MT106</strain>
    </source>
</reference>
<protein>
    <submittedName>
        <fullName evidence="1">4099_t:CDS:1</fullName>
    </submittedName>
</protein>
<accession>A0A9N9EQC2</accession>